<evidence type="ECO:0000313" key="2">
    <source>
        <dbReference type="Proteomes" id="UP001226750"/>
    </source>
</evidence>
<name>A0AAX3XCC8_9PAST</name>
<gene>
    <name evidence="1" type="ORF">QP018_00995</name>
</gene>
<dbReference type="RefSeq" id="WP_285091576.1">
    <property type="nucleotide sequence ID" value="NZ_CP126975.1"/>
</dbReference>
<protein>
    <submittedName>
        <fullName evidence="1">Uncharacterized protein</fullName>
    </submittedName>
</protein>
<reference evidence="1 2" key="1">
    <citation type="submission" date="2023-06" db="EMBL/GenBank/DDBJ databases">
        <title>Complete Genome Sequence of Gallibacterium anatis Strain BJF12, Isolated from a chicken with diarrhea.</title>
        <authorList>
            <person name="Guo F."/>
            <person name="Bu W."/>
            <person name="Xu F."/>
            <person name="Wen T."/>
        </authorList>
    </citation>
    <scope>NUCLEOTIDE SEQUENCE [LARGE SCALE GENOMIC DNA]</scope>
    <source>
        <strain evidence="1 2">BJF12</strain>
    </source>
</reference>
<dbReference type="AlphaFoldDB" id="A0AAX3XCC8"/>
<organism evidence="1 2">
    <name type="scientific">Gallibacterium anatis</name>
    <dbReference type="NCBI Taxonomy" id="750"/>
    <lineage>
        <taxon>Bacteria</taxon>
        <taxon>Pseudomonadati</taxon>
        <taxon>Pseudomonadota</taxon>
        <taxon>Gammaproteobacteria</taxon>
        <taxon>Pasteurellales</taxon>
        <taxon>Pasteurellaceae</taxon>
        <taxon>Gallibacterium</taxon>
    </lineage>
</organism>
<proteinExistence type="predicted"/>
<keyword evidence="2" id="KW-1185">Reference proteome</keyword>
<dbReference type="EMBL" id="CP126975">
    <property type="protein sequence ID" value="WIM79861.1"/>
    <property type="molecule type" value="Genomic_DNA"/>
</dbReference>
<accession>A0AAX3XCC8</accession>
<evidence type="ECO:0000313" key="1">
    <source>
        <dbReference type="EMBL" id="WIM79861.1"/>
    </source>
</evidence>
<sequence>MTILENAISSIQLGIEDFQQIPENPKRAYSSIRNLFAGILLLFKHKLVLLSPSESDEILIKKSIRPILNDNNEIIWEGKGEKTVDVQSIKERFKSLNISVNWEEFDRANKIRNNIEHYFEKTNIDSIRNVISTLFPIMQDFITIHLEKNPQALIGVEHWSFLMTETEIYMKHKQFCQKHLETLSFLNDTVANIIINKASCPECASECILPEKSNCEANTVNYICESCKNKFSYEEIIITAIENYYSIARHLAIREGGDDPLTHCPECYEETYIYEENMCANCGYEANHICPLCEETTDILDEMCSHCQYKLDNY</sequence>
<dbReference type="Proteomes" id="UP001226750">
    <property type="component" value="Chromosome"/>
</dbReference>